<evidence type="ECO:0000256" key="1">
    <source>
        <dbReference type="SAM" id="MobiDB-lite"/>
    </source>
</evidence>
<protein>
    <submittedName>
        <fullName evidence="2">Uncharacterized protein</fullName>
    </submittedName>
</protein>
<feature type="compositionally biased region" description="Basic and acidic residues" evidence="1">
    <location>
        <begin position="613"/>
        <end position="622"/>
    </location>
</feature>
<dbReference type="VEuPathDB" id="FungiDB:NEUTE1DRAFT_42402"/>
<sequence length="817" mass="92142">MCHQLCQLHSVCGHVTKREIPCEVTVSTPTKAPPQPWPSTIDTGSKVKDAFLTWCLKSLKPVAHQQRSTRSSCRPPLTLLHEVVYGFCPKCRNYYEEYASKLIMLQRVMKTIGMDMGDGGSALRLEIVKEMRRRTLEWAEEGDSAREKAEIERNVDMEKAEEKKREKERLKQEKLQQKKLQRERLEQERLKEKKIKREKRLEAERFEEERKARKERRLEIRKWLEEKKNFEDDLKKVQKEEKRQKSGKDKVKVEIEDIEGKTLIECEHRKSEMEVRVRMSSRPQPASRGLHLGASHHHEGVSGNDDKLDEKPKVYRSRGVSDLVKFYESQSHETKTKKEGVRSALSESPAGKTLPQNCQKKAPEVTEKSTENRVSPKPIYRRSEVQEVAKTNMSTAGLRQQPQPVEPKALEHQHQPSLPISKSKRPTFHPPPGTPQLHPSTYDKVKAGSSVDKHPAVALKCRPQLPAKPKDNDHAANQENSKKKLSPAEQKNEEEVAKSEKNDSERPPSIRRTGTSTSKGTNTVPVHHDLSETPSALKTDNKREISQTEKKEGHQQTQSCRMVPMRLKKIPEIPAQTEGREEPPVTLSKQEPLQPKPLQPKPPQPKPPQPEASKPDPAKETKPQQTPHATRVSREKDKSSTPPIDPPTGNTPFNPSIGSMTVEYDPIEQMDSNHSISSMVVNCDSTGSKVSNPSIDSMVVQCDPDDGRLSITSVGSMVVEDNSTDSTPSDVSISSMAVECDPLESIRSIASNGSMVVEYEPTTSTVSNPSIDSMKAELDPIEQSSLWEDIRRHLGSNDGSILAHPSYCMCAKCIRAR</sequence>
<dbReference type="AlphaFoldDB" id="F8MLM3"/>
<dbReference type="HOGENOM" id="CLU_351273_0_0_1"/>
<feature type="compositionally biased region" description="Basic and acidic residues" evidence="1">
    <location>
        <begin position="330"/>
        <end position="341"/>
    </location>
</feature>
<organism evidence="2 3">
    <name type="scientific">Neurospora tetrasperma (strain FGSC 2508 / ATCC MYA-4615 / P0657)</name>
    <dbReference type="NCBI Taxonomy" id="510951"/>
    <lineage>
        <taxon>Eukaryota</taxon>
        <taxon>Fungi</taxon>
        <taxon>Dikarya</taxon>
        <taxon>Ascomycota</taxon>
        <taxon>Pezizomycotina</taxon>
        <taxon>Sordariomycetes</taxon>
        <taxon>Sordariomycetidae</taxon>
        <taxon>Sordariales</taxon>
        <taxon>Sordariaceae</taxon>
        <taxon>Neurospora</taxon>
    </lineage>
</organism>
<accession>F8MLM3</accession>
<evidence type="ECO:0000313" key="2">
    <source>
        <dbReference type="EMBL" id="EGO58442.1"/>
    </source>
</evidence>
<feature type="compositionally biased region" description="Pro residues" evidence="1">
    <location>
        <begin position="594"/>
        <end position="610"/>
    </location>
</feature>
<dbReference type="RefSeq" id="XP_009850308.1">
    <property type="nucleotide sequence ID" value="XM_009852006.1"/>
</dbReference>
<proteinExistence type="predicted"/>
<feature type="compositionally biased region" description="Polar residues" evidence="1">
    <location>
        <begin position="389"/>
        <end position="403"/>
    </location>
</feature>
<feature type="compositionally biased region" description="Basic and acidic residues" evidence="1">
    <location>
        <begin position="296"/>
        <end position="313"/>
    </location>
</feature>
<evidence type="ECO:0000313" key="3">
    <source>
        <dbReference type="Proteomes" id="UP000008065"/>
    </source>
</evidence>
<gene>
    <name evidence="2" type="ORF">NEUTE1DRAFT_42402</name>
</gene>
<feature type="compositionally biased region" description="Basic and acidic residues" evidence="1">
    <location>
        <begin position="361"/>
        <end position="371"/>
    </location>
</feature>
<dbReference type="GeneID" id="20827851"/>
<feature type="compositionally biased region" description="Basic and acidic residues" evidence="1">
    <location>
        <begin position="539"/>
        <end position="554"/>
    </location>
</feature>
<name>F8MLM3_NEUT8</name>
<feature type="compositionally biased region" description="Basic and acidic residues" evidence="1">
    <location>
        <begin position="468"/>
        <end position="482"/>
    </location>
</feature>
<dbReference type="Proteomes" id="UP000008065">
    <property type="component" value="Unassembled WGS sequence"/>
</dbReference>
<dbReference type="EMBL" id="GL891304">
    <property type="protein sequence ID" value="EGO58442.1"/>
    <property type="molecule type" value="Genomic_DNA"/>
</dbReference>
<dbReference type="KEGG" id="nte:NEUTE1DRAFT42402"/>
<feature type="compositionally biased region" description="Polar residues" evidence="1">
    <location>
        <begin position="648"/>
        <end position="659"/>
    </location>
</feature>
<feature type="compositionally biased region" description="Basic and acidic residues" evidence="1">
    <location>
        <begin position="490"/>
        <end position="508"/>
    </location>
</feature>
<feature type="compositionally biased region" description="Basic and acidic residues" evidence="1">
    <location>
        <begin position="441"/>
        <end position="455"/>
    </location>
</feature>
<keyword evidence="3" id="KW-1185">Reference proteome</keyword>
<feature type="region of interest" description="Disordered" evidence="1">
    <location>
        <begin position="271"/>
        <end position="660"/>
    </location>
</feature>
<feature type="compositionally biased region" description="Polar residues" evidence="1">
    <location>
        <begin position="512"/>
        <end position="524"/>
    </location>
</feature>
<dbReference type="OrthoDB" id="10392712at2759"/>
<feature type="region of interest" description="Disordered" evidence="1">
    <location>
        <begin position="157"/>
        <end position="177"/>
    </location>
</feature>
<reference evidence="3" key="1">
    <citation type="journal article" date="2011" name="Genetics">
        <title>Massive changes in genome architecture accompany the transition to self-fertility in the filamentous fungus Neurospora tetrasperma.</title>
        <authorList>
            <person name="Ellison C.E."/>
            <person name="Stajich J.E."/>
            <person name="Jacobson D.J."/>
            <person name="Natvig D.O."/>
            <person name="Lapidus A."/>
            <person name="Foster B."/>
            <person name="Aerts A."/>
            <person name="Riley R."/>
            <person name="Lindquist E.A."/>
            <person name="Grigoriev I.V."/>
            <person name="Taylor J.W."/>
        </authorList>
    </citation>
    <scope>NUCLEOTIDE SEQUENCE [LARGE SCALE GENOMIC DNA]</scope>
    <source>
        <strain evidence="3">FGSC 2508 / P0657</strain>
    </source>
</reference>